<dbReference type="InterPro" id="IPR009003">
    <property type="entry name" value="Peptidase_S1_PA"/>
</dbReference>
<dbReference type="GO" id="GO:0004252">
    <property type="term" value="F:serine-type endopeptidase activity"/>
    <property type="evidence" value="ECO:0007669"/>
    <property type="project" value="InterPro"/>
</dbReference>
<dbReference type="InterPro" id="IPR050430">
    <property type="entry name" value="Peptidase_S1"/>
</dbReference>
<keyword evidence="8" id="KW-1185">Reference proteome</keyword>
<accession>A0A835CL57</accession>
<name>A0A835CL57_APHGI</name>
<evidence type="ECO:0000313" key="8">
    <source>
        <dbReference type="Proteomes" id="UP000639338"/>
    </source>
</evidence>
<reference evidence="7 8" key="1">
    <citation type="submission" date="2020-08" db="EMBL/GenBank/DDBJ databases">
        <title>Aphidius gifuensis genome sequencing and assembly.</title>
        <authorList>
            <person name="Du Z."/>
        </authorList>
    </citation>
    <scope>NUCLEOTIDE SEQUENCE [LARGE SCALE GENOMIC DNA]</scope>
    <source>
        <strain evidence="7">YNYX2018</strain>
        <tissue evidence="7">Adults</tissue>
    </source>
</reference>
<evidence type="ECO:0000259" key="6">
    <source>
        <dbReference type="Pfam" id="PF00089"/>
    </source>
</evidence>
<dbReference type="PANTHER" id="PTHR24276">
    <property type="entry name" value="POLYSERASE-RELATED"/>
    <property type="match status" value="1"/>
</dbReference>
<evidence type="ECO:0000256" key="1">
    <source>
        <dbReference type="ARBA" id="ARBA00022670"/>
    </source>
</evidence>
<gene>
    <name evidence="7" type="ORF">HCN44_000982</name>
</gene>
<evidence type="ECO:0000256" key="4">
    <source>
        <dbReference type="ARBA" id="ARBA00023157"/>
    </source>
</evidence>
<dbReference type="OrthoDB" id="8189841at2759"/>
<comment type="caution">
    <text evidence="7">The sequence shown here is derived from an EMBL/GenBank/DDBJ whole genome shotgun (WGS) entry which is preliminary data.</text>
</comment>
<feature type="chain" id="PRO_5032982934" description="Peptidase S1 domain-containing protein" evidence="5">
    <location>
        <begin position="23"/>
        <end position="175"/>
    </location>
</feature>
<dbReference type="PANTHER" id="PTHR24276:SF98">
    <property type="entry name" value="FI18310P1-RELATED"/>
    <property type="match status" value="1"/>
</dbReference>
<dbReference type="PROSITE" id="PS00135">
    <property type="entry name" value="TRYPSIN_SER"/>
    <property type="match status" value="1"/>
</dbReference>
<keyword evidence="4" id="KW-1015">Disulfide bond</keyword>
<organism evidence="7 8">
    <name type="scientific">Aphidius gifuensis</name>
    <name type="common">Parasitoid wasp</name>
    <dbReference type="NCBI Taxonomy" id="684658"/>
    <lineage>
        <taxon>Eukaryota</taxon>
        <taxon>Metazoa</taxon>
        <taxon>Ecdysozoa</taxon>
        <taxon>Arthropoda</taxon>
        <taxon>Hexapoda</taxon>
        <taxon>Insecta</taxon>
        <taxon>Pterygota</taxon>
        <taxon>Neoptera</taxon>
        <taxon>Endopterygota</taxon>
        <taxon>Hymenoptera</taxon>
        <taxon>Apocrita</taxon>
        <taxon>Ichneumonoidea</taxon>
        <taxon>Braconidae</taxon>
        <taxon>Aphidiinae</taxon>
        <taxon>Aphidius</taxon>
    </lineage>
</organism>
<dbReference type="InterPro" id="IPR033116">
    <property type="entry name" value="TRYPSIN_SER"/>
</dbReference>
<evidence type="ECO:0000313" key="7">
    <source>
        <dbReference type="EMBL" id="KAF7988409.1"/>
    </source>
</evidence>
<dbReference type="Proteomes" id="UP000639338">
    <property type="component" value="Unassembled WGS sequence"/>
</dbReference>
<keyword evidence="1" id="KW-0645">Protease</keyword>
<evidence type="ECO:0000256" key="5">
    <source>
        <dbReference type="SAM" id="SignalP"/>
    </source>
</evidence>
<dbReference type="InterPro" id="IPR043504">
    <property type="entry name" value="Peptidase_S1_PA_chymotrypsin"/>
</dbReference>
<evidence type="ECO:0000256" key="3">
    <source>
        <dbReference type="ARBA" id="ARBA00022825"/>
    </source>
</evidence>
<keyword evidence="2" id="KW-0378">Hydrolase</keyword>
<dbReference type="Gene3D" id="2.40.10.10">
    <property type="entry name" value="Trypsin-like serine proteases"/>
    <property type="match status" value="1"/>
</dbReference>
<sequence length="175" mass="19924">MFLKNLSHLIVYLFFIINTGVGKKVNKLIGGTPVDIIRYGFQVSVRWAGEHICSGMIIDEFHIITTATCVTNDKNIIYANIQVLSNTYDRNDIDELGSFNDVALVILHNDYEPRQFWANDICILKGDSGSPIVTLKLNHLYAIASLITSDPNNNYMVTTKIFTYLKWIYEIIKKT</sequence>
<evidence type="ECO:0000256" key="2">
    <source>
        <dbReference type="ARBA" id="ARBA00022801"/>
    </source>
</evidence>
<dbReference type="EMBL" id="JACMRX010000005">
    <property type="protein sequence ID" value="KAF7988409.1"/>
    <property type="molecule type" value="Genomic_DNA"/>
</dbReference>
<dbReference type="SUPFAM" id="SSF50494">
    <property type="entry name" value="Trypsin-like serine proteases"/>
    <property type="match status" value="1"/>
</dbReference>
<keyword evidence="5" id="KW-0732">Signal</keyword>
<dbReference type="InterPro" id="IPR001254">
    <property type="entry name" value="Trypsin_dom"/>
</dbReference>
<dbReference type="Pfam" id="PF00089">
    <property type="entry name" value="Trypsin"/>
    <property type="match status" value="1"/>
</dbReference>
<proteinExistence type="predicted"/>
<dbReference type="AlphaFoldDB" id="A0A835CL57"/>
<protein>
    <recommendedName>
        <fullName evidence="6">Peptidase S1 domain-containing protein</fullName>
    </recommendedName>
</protein>
<keyword evidence="3" id="KW-0720">Serine protease</keyword>
<feature type="domain" description="Peptidase S1" evidence="6">
    <location>
        <begin position="29"/>
        <end position="125"/>
    </location>
</feature>
<feature type="signal peptide" evidence="5">
    <location>
        <begin position="1"/>
        <end position="22"/>
    </location>
</feature>
<dbReference type="GO" id="GO:0006508">
    <property type="term" value="P:proteolysis"/>
    <property type="evidence" value="ECO:0007669"/>
    <property type="project" value="UniProtKB-KW"/>
</dbReference>